<evidence type="ECO:0000256" key="1">
    <source>
        <dbReference type="SAM" id="Phobius"/>
    </source>
</evidence>
<dbReference type="Proteomes" id="UP000324479">
    <property type="component" value="Unassembled WGS sequence"/>
</dbReference>
<proteinExistence type="predicted"/>
<gene>
    <name evidence="2" type="ORF">FYK55_00490</name>
</gene>
<feature type="transmembrane region" description="Helical" evidence="1">
    <location>
        <begin position="113"/>
        <end position="130"/>
    </location>
</feature>
<keyword evidence="1" id="KW-0472">Membrane</keyword>
<dbReference type="AlphaFoldDB" id="A0A5M6DHB3"/>
<feature type="transmembrane region" description="Helical" evidence="1">
    <location>
        <begin position="142"/>
        <end position="164"/>
    </location>
</feature>
<accession>A0A5M6DHB3</accession>
<evidence type="ECO:0000313" key="2">
    <source>
        <dbReference type="EMBL" id="KAA5546937.1"/>
    </source>
</evidence>
<keyword evidence="1" id="KW-0812">Transmembrane</keyword>
<keyword evidence="3" id="KW-1185">Reference proteome</keyword>
<organism evidence="2 3">
    <name type="scientific">Roseiconus nitratireducens</name>
    <dbReference type="NCBI Taxonomy" id="2605748"/>
    <lineage>
        <taxon>Bacteria</taxon>
        <taxon>Pseudomonadati</taxon>
        <taxon>Planctomycetota</taxon>
        <taxon>Planctomycetia</taxon>
        <taxon>Pirellulales</taxon>
        <taxon>Pirellulaceae</taxon>
        <taxon>Roseiconus</taxon>
    </lineage>
</organism>
<reference evidence="2 3" key="1">
    <citation type="submission" date="2019-08" db="EMBL/GenBank/DDBJ databases">
        <authorList>
            <person name="Dhanesh K."/>
            <person name="Kumar G."/>
            <person name="Sasikala C."/>
            <person name="Venkata Ramana C."/>
        </authorList>
    </citation>
    <scope>NUCLEOTIDE SEQUENCE [LARGE SCALE GENOMIC DNA]</scope>
    <source>
        <strain evidence="2 3">JC645</strain>
    </source>
</reference>
<feature type="transmembrane region" description="Helical" evidence="1">
    <location>
        <begin position="76"/>
        <end position="101"/>
    </location>
</feature>
<sequence length="168" mass="17765">MLAPQPFRAMKIEPTSRRQTKGEGSILTAEEAIPKSHSKLRRLFSPLRIICLAAGLAFAAWAVSDLSFSKNPTLTQILIGGSILAVALGLVASPYLVIYAAAGDASSGASKSILAIGLLAIILYGVWAFSKSDDHPEASLGFFIAPILQLLFGALPLVVVARTLDRFS</sequence>
<dbReference type="EMBL" id="VWOX01000001">
    <property type="protein sequence ID" value="KAA5546937.1"/>
    <property type="molecule type" value="Genomic_DNA"/>
</dbReference>
<feature type="transmembrane region" description="Helical" evidence="1">
    <location>
        <begin position="43"/>
        <end position="64"/>
    </location>
</feature>
<name>A0A5M6DHB3_9BACT</name>
<evidence type="ECO:0000313" key="3">
    <source>
        <dbReference type="Proteomes" id="UP000324479"/>
    </source>
</evidence>
<protein>
    <submittedName>
        <fullName evidence="2">Uncharacterized protein</fullName>
    </submittedName>
</protein>
<dbReference type="RefSeq" id="WP_161604226.1">
    <property type="nucleotide sequence ID" value="NZ_VWOX01000001.1"/>
</dbReference>
<comment type="caution">
    <text evidence="2">The sequence shown here is derived from an EMBL/GenBank/DDBJ whole genome shotgun (WGS) entry which is preliminary data.</text>
</comment>
<keyword evidence="1" id="KW-1133">Transmembrane helix</keyword>